<gene>
    <name evidence="1" type="ORF">OCBIM_22038121mg</name>
</gene>
<accession>A0A0L8G8B6</accession>
<proteinExistence type="predicted"/>
<protein>
    <submittedName>
        <fullName evidence="1">Uncharacterized protein</fullName>
    </submittedName>
</protein>
<evidence type="ECO:0000313" key="1">
    <source>
        <dbReference type="EMBL" id="KOF73276.1"/>
    </source>
</evidence>
<reference evidence="1" key="1">
    <citation type="submission" date="2015-07" db="EMBL/GenBank/DDBJ databases">
        <title>MeaNS - Measles Nucleotide Surveillance Program.</title>
        <authorList>
            <person name="Tran T."/>
            <person name="Druce J."/>
        </authorList>
    </citation>
    <scope>NUCLEOTIDE SEQUENCE</scope>
    <source>
        <strain evidence="1">UCB-OBI-ISO-001</strain>
        <tissue evidence="1">Gonad</tissue>
    </source>
</reference>
<name>A0A0L8G8B6_OCTBM</name>
<organism evidence="1">
    <name type="scientific">Octopus bimaculoides</name>
    <name type="common">California two-spotted octopus</name>
    <dbReference type="NCBI Taxonomy" id="37653"/>
    <lineage>
        <taxon>Eukaryota</taxon>
        <taxon>Metazoa</taxon>
        <taxon>Spiralia</taxon>
        <taxon>Lophotrochozoa</taxon>
        <taxon>Mollusca</taxon>
        <taxon>Cephalopoda</taxon>
        <taxon>Coleoidea</taxon>
        <taxon>Octopodiformes</taxon>
        <taxon>Octopoda</taxon>
        <taxon>Incirrata</taxon>
        <taxon>Octopodidae</taxon>
        <taxon>Octopus</taxon>
    </lineage>
</organism>
<dbReference type="EMBL" id="KQ423217">
    <property type="protein sequence ID" value="KOF73276.1"/>
    <property type="molecule type" value="Genomic_DNA"/>
</dbReference>
<dbReference type="AlphaFoldDB" id="A0A0L8G8B6"/>
<sequence>MTAVSLQSLHHRSSSILSFGIEFRKILYAIYPGYLERKLNQINHVSLLHFLTISPTIFFSFHCNYQPSCPFPRFIDLPTITMLPNLCFQLWCLVLIAMRNEISILLFHFPTLAVLSNLSYDMSSAMSLLIFSPAV</sequence>